<sequence>THRSVVNFVSTCQELFSITPADRLLQFANPAFDVSVFDIYAALGCGAGVVAAPKSDLLDTDRLTTLMREHRVTVTTPERTWNWPNVDRVKASSSGWAPTKRTSRSAFGRSTACAGTAVPAMTTRDNRAAAGRTATS</sequence>
<dbReference type="SUPFAM" id="SSF56801">
    <property type="entry name" value="Acetyl-CoA synthetase-like"/>
    <property type="match status" value="1"/>
</dbReference>
<dbReference type="InterPro" id="IPR000873">
    <property type="entry name" value="AMP-dep_synth/lig_dom"/>
</dbReference>
<dbReference type="Proteomes" id="UP001597045">
    <property type="component" value="Unassembled WGS sequence"/>
</dbReference>
<dbReference type="Pfam" id="PF00501">
    <property type="entry name" value="AMP-binding"/>
    <property type="match status" value="1"/>
</dbReference>
<keyword evidence="3" id="KW-1185">Reference proteome</keyword>
<dbReference type="PANTHER" id="PTHR45527">
    <property type="entry name" value="NONRIBOSOMAL PEPTIDE SYNTHETASE"/>
    <property type="match status" value="1"/>
</dbReference>
<protein>
    <submittedName>
        <fullName evidence="2">AMP-binding protein</fullName>
    </submittedName>
</protein>
<organism evidence="2 3">
    <name type="scientific">Kibdelosporangium lantanae</name>
    <dbReference type="NCBI Taxonomy" id="1497396"/>
    <lineage>
        <taxon>Bacteria</taxon>
        <taxon>Bacillati</taxon>
        <taxon>Actinomycetota</taxon>
        <taxon>Actinomycetes</taxon>
        <taxon>Pseudonocardiales</taxon>
        <taxon>Pseudonocardiaceae</taxon>
        <taxon>Kibdelosporangium</taxon>
    </lineage>
</organism>
<evidence type="ECO:0000313" key="3">
    <source>
        <dbReference type="Proteomes" id="UP001597045"/>
    </source>
</evidence>
<proteinExistence type="predicted"/>
<feature type="domain" description="AMP-dependent synthetase/ligase" evidence="1">
    <location>
        <begin position="1"/>
        <end position="76"/>
    </location>
</feature>
<reference evidence="3" key="1">
    <citation type="journal article" date="2019" name="Int. J. Syst. Evol. Microbiol.">
        <title>The Global Catalogue of Microorganisms (GCM) 10K type strain sequencing project: providing services to taxonomists for standard genome sequencing and annotation.</title>
        <authorList>
            <consortium name="The Broad Institute Genomics Platform"/>
            <consortium name="The Broad Institute Genome Sequencing Center for Infectious Disease"/>
            <person name="Wu L."/>
            <person name="Ma J."/>
        </authorList>
    </citation>
    <scope>NUCLEOTIDE SEQUENCE [LARGE SCALE GENOMIC DNA]</scope>
    <source>
        <strain evidence="3">JCM 31486</strain>
    </source>
</reference>
<name>A0ABW3MDL2_9PSEU</name>
<dbReference type="EMBL" id="JBHTIS010001214">
    <property type="protein sequence ID" value="MFD1047714.1"/>
    <property type="molecule type" value="Genomic_DNA"/>
</dbReference>
<evidence type="ECO:0000313" key="2">
    <source>
        <dbReference type="EMBL" id="MFD1047714.1"/>
    </source>
</evidence>
<dbReference type="PANTHER" id="PTHR45527:SF1">
    <property type="entry name" value="FATTY ACID SYNTHASE"/>
    <property type="match status" value="1"/>
</dbReference>
<evidence type="ECO:0000259" key="1">
    <source>
        <dbReference type="Pfam" id="PF00501"/>
    </source>
</evidence>
<dbReference type="Gene3D" id="3.40.50.980">
    <property type="match status" value="1"/>
</dbReference>
<accession>A0ABW3MDL2</accession>
<feature type="non-terminal residue" evidence="2">
    <location>
        <position position="1"/>
    </location>
</feature>
<comment type="caution">
    <text evidence="2">The sequence shown here is derived from an EMBL/GenBank/DDBJ whole genome shotgun (WGS) entry which is preliminary data.</text>
</comment>
<gene>
    <name evidence="2" type="ORF">ACFQ1S_20335</name>
</gene>